<dbReference type="EMBL" id="DXES01000195">
    <property type="protein sequence ID" value="HIX66440.1"/>
    <property type="molecule type" value="Genomic_DNA"/>
</dbReference>
<reference evidence="1" key="2">
    <citation type="submission" date="2021-04" db="EMBL/GenBank/DDBJ databases">
        <authorList>
            <person name="Gilroy R."/>
        </authorList>
    </citation>
    <scope>NUCLEOTIDE SEQUENCE</scope>
    <source>
        <strain evidence="1">CHK188-5543</strain>
    </source>
</reference>
<protein>
    <submittedName>
        <fullName evidence="1">Uncharacterized protein</fullName>
    </submittedName>
</protein>
<accession>A0A9D1WUT5</accession>
<evidence type="ECO:0000313" key="2">
    <source>
        <dbReference type="Proteomes" id="UP000886800"/>
    </source>
</evidence>
<reference evidence="1" key="1">
    <citation type="journal article" date="2021" name="PeerJ">
        <title>Extensive microbial diversity within the chicken gut microbiome revealed by metagenomics and culture.</title>
        <authorList>
            <person name="Gilroy R."/>
            <person name="Ravi A."/>
            <person name="Getino M."/>
            <person name="Pursley I."/>
            <person name="Horton D.L."/>
            <person name="Alikhan N.F."/>
            <person name="Baker D."/>
            <person name="Gharbi K."/>
            <person name="Hall N."/>
            <person name="Watson M."/>
            <person name="Adriaenssens E.M."/>
            <person name="Foster-Nyarko E."/>
            <person name="Jarju S."/>
            <person name="Secka A."/>
            <person name="Antonio M."/>
            <person name="Oren A."/>
            <person name="Chaudhuri R.R."/>
            <person name="La Ragione R."/>
            <person name="Hildebrand F."/>
            <person name="Pallen M.J."/>
        </authorList>
    </citation>
    <scope>NUCLEOTIDE SEQUENCE</scope>
    <source>
        <strain evidence="1">CHK188-5543</strain>
    </source>
</reference>
<evidence type="ECO:0000313" key="1">
    <source>
        <dbReference type="EMBL" id="HIX66440.1"/>
    </source>
</evidence>
<dbReference type="Proteomes" id="UP000886800">
    <property type="component" value="Unassembled WGS sequence"/>
</dbReference>
<sequence length="83" mass="9337">PMREENFSLCKTIHLFDIHAAAMLRGCPGGGFYALNASIAFIIRHFPGKVNQGPGKPPCLLVCFFSRRLFHPLSQYTENSRIE</sequence>
<proteinExistence type="predicted"/>
<name>A0A9D1WUT5_9FIRM</name>
<comment type="caution">
    <text evidence="1">The sequence shown here is derived from an EMBL/GenBank/DDBJ whole genome shotgun (WGS) entry which is preliminary data.</text>
</comment>
<dbReference type="AlphaFoldDB" id="A0A9D1WUT5"/>
<feature type="non-terminal residue" evidence="1">
    <location>
        <position position="1"/>
    </location>
</feature>
<organism evidence="1 2">
    <name type="scientific">Candidatus Anaerotruncus excrementipullorum</name>
    <dbReference type="NCBI Taxonomy" id="2838465"/>
    <lineage>
        <taxon>Bacteria</taxon>
        <taxon>Bacillati</taxon>
        <taxon>Bacillota</taxon>
        <taxon>Clostridia</taxon>
        <taxon>Eubacteriales</taxon>
        <taxon>Oscillospiraceae</taxon>
        <taxon>Anaerotruncus</taxon>
    </lineage>
</organism>
<gene>
    <name evidence="1" type="ORF">H9736_09350</name>
</gene>